<protein>
    <submittedName>
        <fullName evidence="1">Uncharacterized protein</fullName>
    </submittedName>
</protein>
<feature type="non-terminal residue" evidence="1">
    <location>
        <position position="780"/>
    </location>
</feature>
<accession>A0A7C5L6G8</accession>
<organism evidence="1">
    <name type="scientific">Aquifex aeolicus</name>
    <dbReference type="NCBI Taxonomy" id="63363"/>
    <lineage>
        <taxon>Bacteria</taxon>
        <taxon>Pseudomonadati</taxon>
        <taxon>Aquificota</taxon>
        <taxon>Aquificia</taxon>
        <taxon>Aquificales</taxon>
        <taxon>Aquificaceae</taxon>
        <taxon>Aquifex</taxon>
    </lineage>
</organism>
<name>A0A7C5L6G8_AQUAO</name>
<dbReference type="Proteomes" id="UP000885792">
    <property type="component" value="Unassembled WGS sequence"/>
</dbReference>
<evidence type="ECO:0000313" key="1">
    <source>
        <dbReference type="EMBL" id="HHJ63706.1"/>
    </source>
</evidence>
<comment type="caution">
    <text evidence="1">The sequence shown here is derived from an EMBL/GenBank/DDBJ whole genome shotgun (WGS) entry which is preliminary data.</text>
</comment>
<reference evidence="1" key="1">
    <citation type="journal article" date="2020" name="mSystems">
        <title>Genome- and Community-Level Interaction Insights into Carbon Utilization and Element Cycling Functions of Hydrothermarchaeota in Hydrothermal Sediment.</title>
        <authorList>
            <person name="Zhou Z."/>
            <person name="Liu Y."/>
            <person name="Xu W."/>
            <person name="Pan J."/>
            <person name="Luo Z.H."/>
            <person name="Li M."/>
        </authorList>
    </citation>
    <scope>NUCLEOTIDE SEQUENCE [LARGE SCALE GENOMIC DNA]</scope>
    <source>
        <strain evidence="1">HyVt-501</strain>
    </source>
</reference>
<proteinExistence type="predicted"/>
<dbReference type="EMBL" id="DRNB01000080">
    <property type="protein sequence ID" value="HHJ63706.1"/>
    <property type="molecule type" value="Genomic_DNA"/>
</dbReference>
<sequence length="780" mass="88576">MASVRGRFLSPSGQSYTNHRVYLSFREPAQDVLELSENAFVSVLKSAPVDPEGTFSLEIPDSSAPPFVLELRSPDGRVLFRREFSSLEELTDFEAEVEPAVPPDIPPHPDRFRGKRVKLRGRVIAQEGAVDTCGLQVMIWARGEGEEDFRIVFTSVTTSGGYFTGDVPRERYEEAYLQVAEVPEHRVPLRLEEGFLPLRIVVVVPLSGIEHDFRGRGNGCAPDSRPVLDPIDLAEPLASVSREGGGCVEFNVPNRVIEEFSFYKVVRTTDPQIKGSSPSPDGSLPRPVERFIRDLLTKSERMREFVWEGFSLRTSTTAPLVLMNPRSPRTNAEILKDVELNVDSSFISEVLADPDLFTPRELMTASRYRAFMKLKDIYDIFRKKTPARGELDADNPVDWDETPTFYQATTIAHGHILHFKQIWRADGYSLGDLLYSLPLAPCQKKRIAIVDWERREMAARTELDTAEERLLASLNRDRDVSEMVRVSVSEMMRAGSESEVESWAAGGGLGFGMDGFFIGVGGGGGGGYAESRAWQEASRNLTSSTLQRLRDSIVQAASAVRSRRSTVVQTVRQGETVQLQTEVVANHNHCHAITIQYFEVLRHFLVSHELVDVQECLFIPLQMTPFTADKALRWREALRRFLRDRSLERGFDALERIRTGYEDSDFPTGTYADDNIEHIDGELFVEFVIARPRDQEEDERFSDYIENAWGWWWFLGGNVGDVYRRYLKDQRDKERVFREQIAPRLAEKFVQNLKFHLILSDGREEPVDLDPTLVSDYEEG</sequence>
<dbReference type="AlphaFoldDB" id="A0A7C5L6G8"/>
<gene>
    <name evidence="1" type="ORF">ENJ61_02255</name>
</gene>